<keyword evidence="4" id="KW-1185">Reference proteome</keyword>
<dbReference type="PANTHER" id="PTHR34475">
    <property type="match status" value="1"/>
</dbReference>
<reference evidence="3 4" key="1">
    <citation type="submission" date="2024-01" db="EMBL/GenBank/DDBJ databases">
        <title>Multi-omics insights into the function and evolution of sodium benzoate biodegradation pathways in Benzoatithermus flavus gen. nov., sp. nov. from hot spring.</title>
        <authorList>
            <person name="Hu C.-J."/>
            <person name="Li W.-J."/>
        </authorList>
    </citation>
    <scope>NUCLEOTIDE SEQUENCE [LARGE SCALE GENOMIC DNA]</scope>
    <source>
        <strain evidence="3 4">SYSU G07066</strain>
    </source>
</reference>
<comment type="caution">
    <text evidence="3">The sequence shown here is derived from an EMBL/GenBank/DDBJ whole genome shotgun (WGS) entry which is preliminary data.</text>
</comment>
<dbReference type="Proteomes" id="UP001375743">
    <property type="component" value="Unassembled WGS sequence"/>
</dbReference>
<name>A0ABU8XPS3_9PROT</name>
<organism evidence="3 4">
    <name type="scientific">Benzoatithermus flavus</name>
    <dbReference type="NCBI Taxonomy" id="3108223"/>
    <lineage>
        <taxon>Bacteria</taxon>
        <taxon>Pseudomonadati</taxon>
        <taxon>Pseudomonadota</taxon>
        <taxon>Alphaproteobacteria</taxon>
        <taxon>Geminicoccales</taxon>
        <taxon>Geminicoccaceae</taxon>
        <taxon>Benzoatithermus</taxon>
    </lineage>
</organism>
<dbReference type="InterPro" id="IPR010982">
    <property type="entry name" value="Lambda_DNA-bd_dom_sf"/>
</dbReference>
<protein>
    <submittedName>
        <fullName evidence="3">RodZ domain-containing protein</fullName>
    </submittedName>
</protein>
<accession>A0ABU8XPS3</accession>
<gene>
    <name evidence="3" type="ORF">U1T56_02500</name>
</gene>
<evidence type="ECO:0000313" key="4">
    <source>
        <dbReference type="Proteomes" id="UP001375743"/>
    </source>
</evidence>
<evidence type="ECO:0000313" key="3">
    <source>
        <dbReference type="EMBL" id="MEK0082007.1"/>
    </source>
</evidence>
<feature type="region of interest" description="Disordered" evidence="1">
    <location>
        <begin position="145"/>
        <end position="183"/>
    </location>
</feature>
<dbReference type="Pfam" id="PF13413">
    <property type="entry name" value="HTH_25"/>
    <property type="match status" value="1"/>
</dbReference>
<feature type="domain" description="Cytoskeleton protein RodZ-like C-terminal" evidence="2">
    <location>
        <begin position="254"/>
        <end position="322"/>
    </location>
</feature>
<feature type="compositionally biased region" description="Pro residues" evidence="1">
    <location>
        <begin position="152"/>
        <end position="161"/>
    </location>
</feature>
<dbReference type="EMBL" id="JBBLZC010000002">
    <property type="protein sequence ID" value="MEK0082007.1"/>
    <property type="molecule type" value="Genomic_DNA"/>
</dbReference>
<dbReference type="RefSeq" id="WP_418157864.1">
    <property type="nucleotide sequence ID" value="NZ_JBBLZC010000002.1"/>
</dbReference>
<proteinExistence type="predicted"/>
<sequence>MRSIGQELYQARTARGEDLFDVAAYLRIRPAYLTALEQGDIRGIPGRPYAIGFLRSYGDYLGLDGKALVERLKAAVSDVTAPPELSYREPLSESRRPTAALVTASLMLATALYAGYHVLSVERSTAPEQVAEAPGELGELARSVLASRDPGPSGPVEPATPAPTAGAAAPAPPTSQVPATAAASTVPAAVAQAEPPASPVKPNVTPDVTSAVAAESNTAGAGGAPVLLAALDADQAPPAASAVAGQSQDGRVVILAHESSWLQVRSASRDYVRTRTLQAGERFALPDRTDLALWTGNAGGIEILVDGQSVGRLGESGAVIKNLPLAPDSLKQRMAAAAR</sequence>
<dbReference type="Gene3D" id="1.10.260.40">
    <property type="entry name" value="lambda repressor-like DNA-binding domains"/>
    <property type="match status" value="1"/>
</dbReference>
<dbReference type="InterPro" id="IPR025194">
    <property type="entry name" value="RodZ-like_C"/>
</dbReference>
<dbReference type="PANTHER" id="PTHR34475:SF1">
    <property type="entry name" value="CYTOSKELETON PROTEIN RODZ"/>
    <property type="match status" value="1"/>
</dbReference>
<dbReference type="InterPro" id="IPR050400">
    <property type="entry name" value="Bact_Cytoskel_RodZ"/>
</dbReference>
<evidence type="ECO:0000259" key="2">
    <source>
        <dbReference type="Pfam" id="PF13464"/>
    </source>
</evidence>
<dbReference type="Pfam" id="PF13464">
    <property type="entry name" value="RodZ_C"/>
    <property type="match status" value="1"/>
</dbReference>
<evidence type="ECO:0000256" key="1">
    <source>
        <dbReference type="SAM" id="MobiDB-lite"/>
    </source>
</evidence>